<feature type="region of interest" description="Disordered" evidence="1">
    <location>
        <begin position="1"/>
        <end position="34"/>
    </location>
</feature>
<name>A0ABP9BJD7_9PSEU</name>
<proteinExistence type="predicted"/>
<evidence type="ECO:0000313" key="2">
    <source>
        <dbReference type="EMBL" id="GAA4796169.1"/>
    </source>
</evidence>
<dbReference type="Proteomes" id="UP001500928">
    <property type="component" value="Unassembled WGS sequence"/>
</dbReference>
<reference evidence="3" key="1">
    <citation type="journal article" date="2019" name="Int. J. Syst. Evol. Microbiol.">
        <title>The Global Catalogue of Microorganisms (GCM) 10K type strain sequencing project: providing services to taxonomists for standard genome sequencing and annotation.</title>
        <authorList>
            <consortium name="The Broad Institute Genomics Platform"/>
            <consortium name="The Broad Institute Genome Sequencing Center for Infectious Disease"/>
            <person name="Wu L."/>
            <person name="Ma J."/>
        </authorList>
    </citation>
    <scope>NUCLEOTIDE SEQUENCE [LARGE SCALE GENOMIC DNA]</scope>
    <source>
        <strain evidence="3">JCM 17979</strain>
    </source>
</reference>
<feature type="compositionally biased region" description="Gly residues" evidence="1">
    <location>
        <begin position="1"/>
        <end position="10"/>
    </location>
</feature>
<evidence type="ECO:0000313" key="3">
    <source>
        <dbReference type="Proteomes" id="UP001500928"/>
    </source>
</evidence>
<comment type="caution">
    <text evidence="2">The sequence shown here is derived from an EMBL/GenBank/DDBJ whole genome shotgun (WGS) entry which is preliminary data.</text>
</comment>
<protein>
    <submittedName>
        <fullName evidence="2">Uncharacterized protein</fullName>
    </submittedName>
</protein>
<feature type="compositionally biased region" description="Basic and acidic residues" evidence="1">
    <location>
        <begin position="153"/>
        <end position="182"/>
    </location>
</feature>
<accession>A0ABP9BJD7</accession>
<keyword evidence="3" id="KW-1185">Reference proteome</keyword>
<dbReference type="EMBL" id="BAABHO010000028">
    <property type="protein sequence ID" value="GAA4796169.1"/>
    <property type="molecule type" value="Genomic_DNA"/>
</dbReference>
<sequence>MKGRGRGFGGSVTALREPVPPLTLGSSQERDRLHPVSLVRPPQLCSIRSCTIERVAPSAGGYSHVVTVENTGVALARQASDALRRLDDQGRALRPDGVDHFTWSADVLDELARLAETVGRAVEHVTGESSPAAEAHAQALATAIVAHRNSLLRHRDGERPFRPGDDRELPSDIARSPRERNRLVGVQAR</sequence>
<evidence type="ECO:0000256" key="1">
    <source>
        <dbReference type="SAM" id="MobiDB-lite"/>
    </source>
</evidence>
<organism evidence="2 3">
    <name type="scientific">Actinomycetospora chlora</name>
    <dbReference type="NCBI Taxonomy" id="663608"/>
    <lineage>
        <taxon>Bacteria</taxon>
        <taxon>Bacillati</taxon>
        <taxon>Actinomycetota</taxon>
        <taxon>Actinomycetes</taxon>
        <taxon>Pseudonocardiales</taxon>
        <taxon>Pseudonocardiaceae</taxon>
        <taxon>Actinomycetospora</taxon>
    </lineage>
</organism>
<feature type="region of interest" description="Disordered" evidence="1">
    <location>
        <begin position="153"/>
        <end position="189"/>
    </location>
</feature>
<gene>
    <name evidence="2" type="ORF">GCM10023200_35320</name>
</gene>